<keyword evidence="1" id="KW-0418">Kinase</keyword>
<accession>A0ACC7NV89</accession>
<gene>
    <name evidence="1" type="ORF">ACI1P1_07300</name>
</gene>
<name>A0ACC7NV89_9BACL</name>
<organism evidence="1 2">
    <name type="scientific">Paenibacillus mesotrionivorans</name>
    <dbReference type="NCBI Taxonomy" id="3160968"/>
    <lineage>
        <taxon>Bacteria</taxon>
        <taxon>Bacillati</taxon>
        <taxon>Bacillota</taxon>
        <taxon>Bacilli</taxon>
        <taxon>Bacillales</taxon>
        <taxon>Paenibacillaceae</taxon>
        <taxon>Paenibacillus</taxon>
    </lineage>
</organism>
<reference evidence="1" key="1">
    <citation type="submission" date="2024-12" db="EMBL/GenBank/DDBJ databases">
        <authorList>
            <person name="Wu N."/>
        </authorList>
    </citation>
    <scope>NUCLEOTIDE SEQUENCE</scope>
    <source>
        <strain evidence="1">P15</strain>
    </source>
</reference>
<dbReference type="EMBL" id="JBJURJ010000004">
    <property type="protein sequence ID" value="MFM9328085.1"/>
    <property type="molecule type" value="Genomic_DNA"/>
</dbReference>
<comment type="caution">
    <text evidence="1">The sequence shown here is derived from an EMBL/GenBank/DDBJ whole genome shotgun (WGS) entry which is preliminary data.</text>
</comment>
<dbReference type="Proteomes" id="UP001631969">
    <property type="component" value="Unassembled WGS sequence"/>
</dbReference>
<keyword evidence="1" id="KW-0808">Transferase</keyword>
<proteinExistence type="predicted"/>
<dbReference type="EC" id="2.7.13.3" evidence="1"/>
<protein>
    <submittedName>
        <fullName evidence="1">Sensor histidine kinase</fullName>
        <ecNumber evidence="1">2.7.13.3</ecNumber>
    </submittedName>
</protein>
<evidence type="ECO:0000313" key="2">
    <source>
        <dbReference type="Proteomes" id="UP001631969"/>
    </source>
</evidence>
<sequence>MRTNRLFIPLRLKFILFFSLVITVPLLLTGMLTYRQYMDQVERDANLYTGQIAGQMVNSIDRYYREMERLTAAPYYDPSAMEILRGHSGARSGSFVPFEEINKMSLLISSLASDRSEIQNILVFTPDGVLFTNTDNAVQKTWEPEATPWMTEVAAADGAIVAIPPHSAKYYISGERTVISLARVIRDPQTHRHLGIIKIDLTQRGFASVFGIEEYRPGTVILISDATGGSLYASGQSPETAGAPDRQLFLTAEQASPLSGMVVKVLVPEADLKKNAQSLVRYTLIVSAAALVLAFLLSGLLTAKLTKPIRHLSAVMRKVQRGELRERAKVTTRDEIGLLTEGFNTMVAELDRLVHQVYESELRDKEAQLSALEAQINPHFIYNTLESINLKALEQGSMELSEAVVSLGRLLRYNVDRSERLVRLEDELQFAEAYLRIQSFRLGDQLSMDIHSDFSLEACLLPKLILQPLVENAIEHGMQERPLHICIRAYSVEEDLVVEVADDGAGLPVGKQEELRGMLREPRTLERRAGSFGRRVKGFALRNVNERLRLLYGQPYGLDFNENEQGGASFRIRIPLQWEEGQYAQNSAGGG</sequence>
<keyword evidence="2" id="KW-1185">Reference proteome</keyword>
<evidence type="ECO:0000313" key="1">
    <source>
        <dbReference type="EMBL" id="MFM9328085.1"/>
    </source>
</evidence>